<name>A0A0M3I4H4_ASCLU</name>
<proteinExistence type="predicted"/>
<sequence length="90" mass="9846">MKLSRLGYMQHPLMTSNCAACSRNRYRLIGVVDISEADIGNKSFITATAIISEGALNERRPIQSSTKATSFPQQTLFLLPPINVVLPNAP</sequence>
<evidence type="ECO:0000313" key="1">
    <source>
        <dbReference type="Proteomes" id="UP000036681"/>
    </source>
</evidence>
<organism evidence="1 2">
    <name type="scientific">Ascaris lumbricoides</name>
    <name type="common">Giant roundworm</name>
    <dbReference type="NCBI Taxonomy" id="6252"/>
    <lineage>
        <taxon>Eukaryota</taxon>
        <taxon>Metazoa</taxon>
        <taxon>Ecdysozoa</taxon>
        <taxon>Nematoda</taxon>
        <taxon>Chromadorea</taxon>
        <taxon>Rhabditida</taxon>
        <taxon>Spirurina</taxon>
        <taxon>Ascaridomorpha</taxon>
        <taxon>Ascaridoidea</taxon>
        <taxon>Ascarididae</taxon>
        <taxon>Ascaris</taxon>
    </lineage>
</organism>
<accession>A0A0M3I4H4</accession>
<dbReference type="Proteomes" id="UP000036681">
    <property type="component" value="Unplaced"/>
</dbReference>
<dbReference type="WBParaSite" id="ALUE_0001169101-mRNA-1">
    <property type="protein sequence ID" value="ALUE_0001169101-mRNA-1"/>
    <property type="gene ID" value="ALUE_0001169101"/>
</dbReference>
<protein>
    <submittedName>
        <fullName evidence="2">Uncharacterized protein</fullName>
    </submittedName>
</protein>
<evidence type="ECO:0000313" key="2">
    <source>
        <dbReference type="WBParaSite" id="ALUE_0001169101-mRNA-1"/>
    </source>
</evidence>
<reference evidence="2" key="1">
    <citation type="submission" date="2017-02" db="UniProtKB">
        <authorList>
            <consortium name="WormBaseParasite"/>
        </authorList>
    </citation>
    <scope>IDENTIFICATION</scope>
</reference>
<dbReference type="AlphaFoldDB" id="A0A0M3I4H4"/>
<keyword evidence="1" id="KW-1185">Reference proteome</keyword>